<accession>A0A6B0SGW8</accession>
<dbReference type="RefSeq" id="WP_159526489.1">
    <property type="nucleotide sequence ID" value="NZ_WUUU01000075.1"/>
</dbReference>
<name>A0A6B0SGW8_9EURY</name>
<evidence type="ECO:0000313" key="2">
    <source>
        <dbReference type="EMBL" id="MXR20985.1"/>
    </source>
</evidence>
<keyword evidence="3" id="KW-1185">Reference proteome</keyword>
<keyword evidence="1" id="KW-1133">Transmembrane helix</keyword>
<dbReference type="Proteomes" id="UP000471521">
    <property type="component" value="Unassembled WGS sequence"/>
</dbReference>
<evidence type="ECO:0000313" key="3">
    <source>
        <dbReference type="Proteomes" id="UP000471521"/>
    </source>
</evidence>
<comment type="caution">
    <text evidence="2">The sequence shown here is derived from an EMBL/GenBank/DDBJ whole genome shotgun (WGS) entry which is preliminary data.</text>
</comment>
<evidence type="ECO:0000256" key="1">
    <source>
        <dbReference type="SAM" id="Phobius"/>
    </source>
</evidence>
<keyword evidence="1" id="KW-0812">Transmembrane</keyword>
<feature type="transmembrane region" description="Helical" evidence="1">
    <location>
        <begin position="94"/>
        <end position="113"/>
    </location>
</feature>
<proteinExistence type="predicted"/>
<protein>
    <submittedName>
        <fullName evidence="2">Uncharacterized protein</fullName>
    </submittedName>
</protein>
<dbReference type="EMBL" id="WUUU01000075">
    <property type="protein sequence ID" value="MXR20985.1"/>
    <property type="molecule type" value="Genomic_DNA"/>
</dbReference>
<sequence length="123" mass="12595">MTEETPWSEAILAGLVLQVLGMMLMSFIAPGGMGFVLSFGFLGAGLAVSRSSPLRLRDFLAYLVLTLASLSAIFNLVGAVAGTSTIYDAGGAPAVIGSILAALAAGIALLTALRRSERAPYFG</sequence>
<feature type="transmembrane region" description="Helical" evidence="1">
    <location>
        <begin position="20"/>
        <end position="47"/>
    </location>
</feature>
<dbReference type="AlphaFoldDB" id="A0A6B0SGW8"/>
<organism evidence="2 3">
    <name type="scientific">Halobacterium bonnevillei</name>
    <dbReference type="NCBI Taxonomy" id="2692200"/>
    <lineage>
        <taxon>Archaea</taxon>
        <taxon>Methanobacteriati</taxon>
        <taxon>Methanobacteriota</taxon>
        <taxon>Stenosarchaea group</taxon>
        <taxon>Halobacteria</taxon>
        <taxon>Halobacteriales</taxon>
        <taxon>Halobacteriaceae</taxon>
        <taxon>Halobacterium</taxon>
    </lineage>
</organism>
<reference evidence="2 3" key="1">
    <citation type="submission" date="2019-12" db="EMBL/GenBank/DDBJ databases">
        <title>Isolation and characterization of three novel carbon monoxide-oxidizing members of Halobacteria from salione crusts and soils.</title>
        <authorList>
            <person name="Myers M.R."/>
            <person name="King G.M."/>
        </authorList>
    </citation>
    <scope>NUCLEOTIDE SEQUENCE [LARGE SCALE GENOMIC DNA]</scope>
    <source>
        <strain evidence="2 3">PCN9</strain>
    </source>
</reference>
<keyword evidence="1" id="KW-0472">Membrane</keyword>
<feature type="transmembrane region" description="Helical" evidence="1">
    <location>
        <begin position="59"/>
        <end position="82"/>
    </location>
</feature>
<gene>
    <name evidence="2" type="ORF">GRX66_10360</name>
</gene>